<keyword evidence="10" id="KW-1185">Reference proteome</keyword>
<gene>
    <name evidence="9" type="primary">gsiC</name>
    <name evidence="9" type="ORF">NUM_34260</name>
</gene>
<dbReference type="AlphaFoldDB" id="A0A8J4AFF5"/>
<keyword evidence="6 7" id="KW-0472">Membrane</keyword>
<keyword evidence="4 7" id="KW-0812">Transmembrane</keyword>
<sequence>MPRYLLTRLIVLVTQAFLVLTLVFVLFRLAPGDPAKLILGPTATPDQVDRLREQLGLDQPVLSQYGHYLGDIVAGNFGRSTSYSQPVLQVISGHLAATLVLLATSLAIAVTIGVAAGIFSAIRPRSVFSKGTLLVWVALLAVPNFWLGMLLIQLFAAKLHWLPAIGATGAAGVVLPAIAVAARLVALIARLTRASMLETLGEDFVRTATARGVSPARLIFLHALKPAAPAILTMIGMQAGYLLGGAVVVENLFSYPGMGQLLLSAVSQRDYPLMQGITAMFVLGFLLINLVVDLLCTRIDPRTRPLAGAR</sequence>
<feature type="transmembrane region" description="Helical" evidence="7">
    <location>
        <begin position="133"/>
        <end position="155"/>
    </location>
</feature>
<evidence type="ECO:0000313" key="10">
    <source>
        <dbReference type="Proteomes" id="UP000614996"/>
    </source>
</evidence>
<dbReference type="PANTHER" id="PTHR43163:SF6">
    <property type="entry name" value="DIPEPTIDE TRANSPORT SYSTEM PERMEASE PROTEIN DPPB-RELATED"/>
    <property type="match status" value="1"/>
</dbReference>
<dbReference type="InterPro" id="IPR000515">
    <property type="entry name" value="MetI-like"/>
</dbReference>
<keyword evidence="3" id="KW-1003">Cell membrane</keyword>
<evidence type="ECO:0000256" key="2">
    <source>
        <dbReference type="ARBA" id="ARBA00022448"/>
    </source>
</evidence>
<feature type="transmembrane region" description="Helical" evidence="7">
    <location>
        <begin position="161"/>
        <end position="186"/>
    </location>
</feature>
<dbReference type="InterPro" id="IPR045621">
    <property type="entry name" value="BPD_transp_1_N"/>
</dbReference>
<feature type="transmembrane region" description="Helical" evidence="7">
    <location>
        <begin position="95"/>
        <end position="121"/>
    </location>
</feature>
<dbReference type="SUPFAM" id="SSF161098">
    <property type="entry name" value="MetI-like"/>
    <property type="match status" value="1"/>
</dbReference>
<keyword evidence="5 7" id="KW-1133">Transmembrane helix</keyword>
<dbReference type="EMBL" id="BOPO01000055">
    <property type="protein sequence ID" value="GIL28172.1"/>
    <property type="molecule type" value="Genomic_DNA"/>
</dbReference>
<evidence type="ECO:0000256" key="7">
    <source>
        <dbReference type="RuleBase" id="RU363032"/>
    </source>
</evidence>
<feature type="transmembrane region" description="Helical" evidence="7">
    <location>
        <begin position="273"/>
        <end position="296"/>
    </location>
</feature>
<comment type="similarity">
    <text evidence="7">Belongs to the binding-protein-dependent transport system permease family.</text>
</comment>
<dbReference type="InterPro" id="IPR035906">
    <property type="entry name" value="MetI-like_sf"/>
</dbReference>
<evidence type="ECO:0000256" key="5">
    <source>
        <dbReference type="ARBA" id="ARBA00022989"/>
    </source>
</evidence>
<dbReference type="Pfam" id="PF19300">
    <property type="entry name" value="BPD_transp_1_N"/>
    <property type="match status" value="1"/>
</dbReference>
<protein>
    <submittedName>
        <fullName evidence="9">Glutathione transport system permease protein GsiC</fullName>
    </submittedName>
</protein>
<feature type="domain" description="ABC transmembrane type-1" evidence="8">
    <location>
        <begin position="95"/>
        <end position="292"/>
    </location>
</feature>
<dbReference type="GO" id="GO:0005886">
    <property type="term" value="C:plasma membrane"/>
    <property type="evidence" value="ECO:0007669"/>
    <property type="project" value="UniProtKB-SubCell"/>
</dbReference>
<dbReference type="CDD" id="cd06261">
    <property type="entry name" value="TM_PBP2"/>
    <property type="match status" value="1"/>
</dbReference>
<evidence type="ECO:0000259" key="8">
    <source>
        <dbReference type="PROSITE" id="PS50928"/>
    </source>
</evidence>
<comment type="subcellular location">
    <subcellularLocation>
        <location evidence="1 7">Cell membrane</location>
        <topology evidence="1 7">Multi-pass membrane protein</topology>
    </subcellularLocation>
</comment>
<proteinExistence type="inferred from homology"/>
<keyword evidence="2 7" id="KW-0813">Transport</keyword>
<evidence type="ECO:0000256" key="1">
    <source>
        <dbReference type="ARBA" id="ARBA00004651"/>
    </source>
</evidence>
<evidence type="ECO:0000256" key="3">
    <source>
        <dbReference type="ARBA" id="ARBA00022475"/>
    </source>
</evidence>
<evidence type="ECO:0000313" key="9">
    <source>
        <dbReference type="EMBL" id="GIL28172.1"/>
    </source>
</evidence>
<dbReference type="RefSeq" id="WP_207125883.1">
    <property type="nucleotide sequence ID" value="NZ_BOPO01000055.1"/>
</dbReference>
<feature type="transmembrane region" description="Helical" evidence="7">
    <location>
        <begin position="227"/>
        <end position="253"/>
    </location>
</feature>
<dbReference type="Proteomes" id="UP000614996">
    <property type="component" value="Unassembled WGS sequence"/>
</dbReference>
<comment type="caution">
    <text evidence="9">The sequence shown here is derived from an EMBL/GenBank/DDBJ whole genome shotgun (WGS) entry which is preliminary data.</text>
</comment>
<reference evidence="10" key="1">
    <citation type="journal article" date="2021" name="Int. J. Syst. Evol. Microbiol.">
        <title>Actinocatenispora comari sp. nov., an endophytic actinomycete isolated from aerial parts of Comarum salesowianum.</title>
        <authorList>
            <person name="Oyunbileg N."/>
            <person name="Iizaka Y."/>
            <person name="Hamada M."/>
            <person name="Davaapurev B.O."/>
            <person name="Fukumoto A."/>
            <person name="Tsetseg B."/>
            <person name="Kato F."/>
            <person name="Tamura T."/>
            <person name="Batkhuu J."/>
            <person name="Anzai Y."/>
        </authorList>
    </citation>
    <scope>NUCLEOTIDE SEQUENCE [LARGE SCALE GENOMIC DNA]</scope>
    <source>
        <strain evidence="10">NUM-2625</strain>
    </source>
</reference>
<accession>A0A8J4AFF5</accession>
<dbReference type="GO" id="GO:0055085">
    <property type="term" value="P:transmembrane transport"/>
    <property type="evidence" value="ECO:0007669"/>
    <property type="project" value="InterPro"/>
</dbReference>
<name>A0A8J4AFF5_9ACTN</name>
<dbReference type="Gene3D" id="1.10.3720.10">
    <property type="entry name" value="MetI-like"/>
    <property type="match status" value="1"/>
</dbReference>
<dbReference type="PROSITE" id="PS50928">
    <property type="entry name" value="ABC_TM1"/>
    <property type="match status" value="1"/>
</dbReference>
<evidence type="ECO:0000256" key="4">
    <source>
        <dbReference type="ARBA" id="ARBA00022692"/>
    </source>
</evidence>
<evidence type="ECO:0000256" key="6">
    <source>
        <dbReference type="ARBA" id="ARBA00023136"/>
    </source>
</evidence>
<dbReference type="Pfam" id="PF00528">
    <property type="entry name" value="BPD_transp_1"/>
    <property type="match status" value="1"/>
</dbReference>
<organism evidence="9 10">
    <name type="scientific">Actinocatenispora comari</name>
    <dbReference type="NCBI Taxonomy" id="2807577"/>
    <lineage>
        <taxon>Bacteria</taxon>
        <taxon>Bacillati</taxon>
        <taxon>Actinomycetota</taxon>
        <taxon>Actinomycetes</taxon>
        <taxon>Micromonosporales</taxon>
        <taxon>Micromonosporaceae</taxon>
        <taxon>Actinocatenispora</taxon>
    </lineage>
</organism>
<dbReference type="PANTHER" id="PTHR43163">
    <property type="entry name" value="DIPEPTIDE TRANSPORT SYSTEM PERMEASE PROTEIN DPPB-RELATED"/>
    <property type="match status" value="1"/>
</dbReference>